<sequence length="58" mass="6671">RQLLESDSHHNTFLLSSCLQSDCRSETQPGENAEESCEVSPNSLCFCQEDLIDRRKRQ</sequence>
<feature type="non-terminal residue" evidence="1">
    <location>
        <position position="1"/>
    </location>
</feature>
<feature type="non-terminal residue" evidence="1">
    <location>
        <position position="58"/>
    </location>
</feature>
<evidence type="ECO:0000313" key="1">
    <source>
        <dbReference type="EMBL" id="KAF5894182.1"/>
    </source>
</evidence>
<gene>
    <name evidence="1" type="primary">pyrC</name>
    <name evidence="1" type="ORF">DAT39_016098</name>
</gene>
<proteinExistence type="predicted"/>
<comment type="caution">
    <text evidence="1">The sequence shown here is derived from an EMBL/GenBank/DDBJ whole genome shotgun (WGS) entry which is preliminary data.</text>
</comment>
<dbReference type="EMBL" id="QNUK01000386">
    <property type="protein sequence ID" value="KAF5894182.1"/>
    <property type="molecule type" value="Genomic_DNA"/>
</dbReference>
<accession>A0A8J4WWS3</accession>
<dbReference type="Proteomes" id="UP000727407">
    <property type="component" value="Unassembled WGS sequence"/>
</dbReference>
<organism evidence="1 2">
    <name type="scientific">Clarias magur</name>
    <name type="common">Asian catfish</name>
    <name type="synonym">Macropteronotus magur</name>
    <dbReference type="NCBI Taxonomy" id="1594786"/>
    <lineage>
        <taxon>Eukaryota</taxon>
        <taxon>Metazoa</taxon>
        <taxon>Chordata</taxon>
        <taxon>Craniata</taxon>
        <taxon>Vertebrata</taxon>
        <taxon>Euteleostomi</taxon>
        <taxon>Actinopterygii</taxon>
        <taxon>Neopterygii</taxon>
        <taxon>Teleostei</taxon>
        <taxon>Ostariophysi</taxon>
        <taxon>Siluriformes</taxon>
        <taxon>Clariidae</taxon>
        <taxon>Clarias</taxon>
    </lineage>
</organism>
<dbReference type="AlphaFoldDB" id="A0A8J4WWS3"/>
<evidence type="ECO:0000313" key="2">
    <source>
        <dbReference type="Proteomes" id="UP000727407"/>
    </source>
</evidence>
<name>A0A8J4WWS3_CLAMG</name>
<keyword evidence="2" id="KW-1185">Reference proteome</keyword>
<protein>
    <submittedName>
        <fullName evidence="1">Dihydroorotase</fullName>
    </submittedName>
</protein>
<reference evidence="1" key="1">
    <citation type="submission" date="2020-07" db="EMBL/GenBank/DDBJ databases">
        <title>Clarias magur genome sequencing, assembly and annotation.</title>
        <authorList>
            <person name="Kushwaha B."/>
            <person name="Kumar R."/>
            <person name="Das P."/>
            <person name="Joshi C.G."/>
            <person name="Kumar D."/>
            <person name="Nagpure N.S."/>
            <person name="Pandey M."/>
            <person name="Agarwal S."/>
            <person name="Srivastava S."/>
            <person name="Singh M."/>
            <person name="Sahoo L."/>
            <person name="Jayasankar P."/>
            <person name="Meher P.K."/>
            <person name="Koringa P.G."/>
            <person name="Iquebal M.A."/>
            <person name="Das S.P."/>
            <person name="Bit A."/>
            <person name="Patnaik S."/>
            <person name="Patel N."/>
            <person name="Shah T.M."/>
            <person name="Hinsu A."/>
            <person name="Jena J.K."/>
        </authorList>
    </citation>
    <scope>NUCLEOTIDE SEQUENCE</scope>
    <source>
        <strain evidence="1">CIFAMagur01</strain>
        <tissue evidence="1">Testis</tissue>
    </source>
</reference>